<comment type="cofactor">
    <cofactor evidence="8">
        <name>S-adenosyl-L-methionine</name>
        <dbReference type="ChEBI" id="CHEBI:59789"/>
    </cofactor>
    <text evidence="8">Binds 1 S-adenosyl-L-methionine per subunit.</text>
</comment>
<dbReference type="GO" id="GO:0016840">
    <property type="term" value="F:carbon-nitrogen lyase activity"/>
    <property type="evidence" value="ECO:0007669"/>
    <property type="project" value="UniProtKB-UniRule"/>
</dbReference>
<dbReference type="PANTHER" id="PTHR42836">
    <property type="entry name" value="7-CARBOXY-7-DEAZAGUANINE SYNTHASE"/>
    <property type="match status" value="1"/>
</dbReference>
<dbReference type="GO" id="GO:0008616">
    <property type="term" value="P:tRNA queuosine(34) biosynthetic process"/>
    <property type="evidence" value="ECO:0007669"/>
    <property type="project" value="UniProtKB-UniRule"/>
</dbReference>
<dbReference type="HAMAP" id="MF_00917">
    <property type="entry name" value="QueE"/>
    <property type="match status" value="1"/>
</dbReference>
<feature type="domain" description="Radical SAM core" evidence="9">
    <location>
        <begin position="58"/>
        <end position="238"/>
    </location>
</feature>
<dbReference type="GO" id="GO:0000287">
    <property type="term" value="F:magnesium ion binding"/>
    <property type="evidence" value="ECO:0007669"/>
    <property type="project" value="UniProtKB-UniRule"/>
</dbReference>
<dbReference type="GO" id="GO:0051539">
    <property type="term" value="F:4 iron, 4 sulfur cluster binding"/>
    <property type="evidence" value="ECO:0007669"/>
    <property type="project" value="UniProtKB-UniRule"/>
</dbReference>
<dbReference type="GO" id="GO:1904047">
    <property type="term" value="F:S-adenosyl-L-methionine binding"/>
    <property type="evidence" value="ECO:0007669"/>
    <property type="project" value="UniProtKB-UniRule"/>
</dbReference>
<dbReference type="InterPro" id="IPR024924">
    <property type="entry name" value="7-CO-7-deazaguanine_synth-like"/>
</dbReference>
<keyword evidence="3 8" id="KW-0479">Metal-binding</keyword>
<comment type="pathway">
    <text evidence="8">Purine metabolism; 7-cyano-7-deazaguanine biosynthesis.</text>
</comment>
<comment type="subunit">
    <text evidence="8">Homodimer.</text>
</comment>
<dbReference type="AlphaFoldDB" id="A0A1I7NGS5"/>
<evidence type="ECO:0000256" key="8">
    <source>
        <dbReference type="HAMAP-Rule" id="MF_00917"/>
    </source>
</evidence>
<dbReference type="SUPFAM" id="SSF102114">
    <property type="entry name" value="Radical SAM enzymes"/>
    <property type="match status" value="1"/>
</dbReference>
<feature type="binding site" evidence="8">
    <location>
        <position position="114"/>
    </location>
    <ligand>
        <name>S-adenosyl-L-methionine</name>
        <dbReference type="ChEBI" id="CHEBI:59789"/>
    </ligand>
</feature>
<reference evidence="11" key="1">
    <citation type="submission" date="2016-10" db="EMBL/GenBank/DDBJ databases">
        <authorList>
            <person name="Varghese N."/>
            <person name="Submissions S."/>
        </authorList>
    </citation>
    <scope>NUCLEOTIDE SEQUENCE [LARGE SCALE GENOMIC DNA]</scope>
    <source>
        <strain evidence="11">DSM 14807</strain>
    </source>
</reference>
<dbReference type="SFLD" id="SFLDS00029">
    <property type="entry name" value="Radical_SAM"/>
    <property type="match status" value="1"/>
</dbReference>
<dbReference type="EC" id="4.3.99.3" evidence="8"/>
<dbReference type="Proteomes" id="UP000199537">
    <property type="component" value="Unassembled WGS sequence"/>
</dbReference>
<dbReference type="InterPro" id="IPR058240">
    <property type="entry name" value="rSAM_sf"/>
</dbReference>
<proteinExistence type="inferred from homology"/>
<protein>
    <recommendedName>
        <fullName evidence="8">7-carboxy-7-deazaguanine synthase</fullName>
        <shortName evidence="8">CDG synthase</shortName>
        <ecNumber evidence="8">4.3.99.3</ecNumber>
    </recommendedName>
    <alternativeName>
        <fullName evidence="8">Queuosine biosynthesis protein QueE</fullName>
    </alternativeName>
</protein>
<comment type="cofactor">
    <cofactor evidence="8">
        <name>Mg(2+)</name>
        <dbReference type="ChEBI" id="CHEBI:18420"/>
    </cofactor>
</comment>
<keyword evidence="7 8" id="KW-0456">Lyase</keyword>
<comment type="similarity">
    <text evidence="8">Belongs to the radical SAM superfamily. 7-carboxy-7-deazaguanine synthase family.</text>
</comment>
<feature type="binding site" evidence="8">
    <location>
        <position position="78"/>
    </location>
    <ligand>
        <name>[4Fe-4S] cluster</name>
        <dbReference type="ChEBI" id="CHEBI:49883"/>
        <note>4Fe-4S-S-AdoMet</note>
    </ligand>
</feature>
<feature type="binding site" evidence="8">
    <location>
        <position position="75"/>
    </location>
    <ligand>
        <name>[4Fe-4S] cluster</name>
        <dbReference type="ChEBI" id="CHEBI:49883"/>
        <note>4Fe-4S-S-AdoMet</note>
    </ligand>
</feature>
<dbReference type="Pfam" id="PF04055">
    <property type="entry name" value="Radical_SAM"/>
    <property type="match status" value="1"/>
</dbReference>
<evidence type="ECO:0000256" key="2">
    <source>
        <dbReference type="ARBA" id="ARBA00022691"/>
    </source>
</evidence>
<comment type="catalytic activity">
    <reaction evidence="8">
        <text>6-carboxy-5,6,7,8-tetrahydropterin + H(+) = 7-carboxy-7-carbaguanine + NH4(+)</text>
        <dbReference type="Rhea" id="RHEA:27974"/>
        <dbReference type="ChEBI" id="CHEBI:15378"/>
        <dbReference type="ChEBI" id="CHEBI:28938"/>
        <dbReference type="ChEBI" id="CHEBI:61032"/>
        <dbReference type="ChEBI" id="CHEBI:61036"/>
        <dbReference type="EC" id="4.3.99.3"/>
    </reaction>
</comment>
<dbReference type="STRING" id="1393122.SAMN05660895_1836"/>
<keyword evidence="8" id="KW-0671">Queuosine biosynthesis</keyword>
<dbReference type="UniPathway" id="UPA00391"/>
<dbReference type="EMBL" id="FPCJ01000001">
    <property type="protein sequence ID" value="SFV33870.1"/>
    <property type="molecule type" value="Genomic_DNA"/>
</dbReference>
<dbReference type="PANTHER" id="PTHR42836:SF1">
    <property type="entry name" value="7-CARBOXY-7-DEAZAGUANINE SYNTHASE"/>
    <property type="match status" value="1"/>
</dbReference>
<keyword evidence="1 8" id="KW-0004">4Fe-4S</keyword>
<dbReference type="Gene3D" id="3.20.20.70">
    <property type="entry name" value="Aldolase class I"/>
    <property type="match status" value="1"/>
</dbReference>
<dbReference type="PIRSF" id="PIRSF000370">
    <property type="entry name" value="QueE"/>
    <property type="match status" value="1"/>
</dbReference>
<evidence type="ECO:0000313" key="10">
    <source>
        <dbReference type="EMBL" id="SFV33870.1"/>
    </source>
</evidence>
<evidence type="ECO:0000256" key="5">
    <source>
        <dbReference type="ARBA" id="ARBA00023004"/>
    </source>
</evidence>
<keyword evidence="5 8" id="KW-0408">Iron</keyword>
<feature type="binding site" evidence="8">
    <location>
        <begin position="52"/>
        <end position="54"/>
    </location>
    <ligand>
        <name>substrate</name>
    </ligand>
</feature>
<evidence type="ECO:0000256" key="1">
    <source>
        <dbReference type="ARBA" id="ARBA00022485"/>
    </source>
</evidence>
<keyword evidence="2 8" id="KW-0949">S-adenosyl-L-methionine</keyword>
<keyword evidence="6 8" id="KW-0411">Iron-sulfur</keyword>
<gene>
    <name evidence="8" type="primary">queE</name>
    <name evidence="10" type="ORF">SAMN05660895_1836</name>
</gene>
<name>A0A1I7NGS5_9BACT</name>
<feature type="binding site" evidence="8">
    <location>
        <position position="112"/>
    </location>
    <ligand>
        <name>substrate</name>
    </ligand>
</feature>
<evidence type="ECO:0000259" key="9">
    <source>
        <dbReference type="PROSITE" id="PS51918"/>
    </source>
</evidence>
<keyword evidence="4 8" id="KW-0460">Magnesium</keyword>
<evidence type="ECO:0000313" key="11">
    <source>
        <dbReference type="Proteomes" id="UP000199537"/>
    </source>
</evidence>
<evidence type="ECO:0000256" key="6">
    <source>
        <dbReference type="ARBA" id="ARBA00023014"/>
    </source>
</evidence>
<feature type="binding site" evidence="8">
    <location>
        <begin position="155"/>
        <end position="157"/>
    </location>
    <ligand>
        <name>S-adenosyl-L-methionine</name>
        <dbReference type="ChEBI" id="CHEBI:59789"/>
    </ligand>
</feature>
<feature type="binding site" evidence="8">
    <location>
        <position position="238"/>
    </location>
    <ligand>
        <name>substrate</name>
    </ligand>
</feature>
<evidence type="ECO:0000256" key="7">
    <source>
        <dbReference type="ARBA" id="ARBA00023239"/>
    </source>
</evidence>
<dbReference type="InterPro" id="IPR007197">
    <property type="entry name" value="rSAM"/>
</dbReference>
<sequence length="238" mass="27009">MPNEPDRGFHPNFAEMHADTAHIKPLKVADTACPLNAADPDRLPVMETFYSLQGEGFHQGKAAFFIRLAGCDVGCVWCDVKESWMAEGYPVLSATEIAHQAALHPARMAIITGGEPTLYDLRALCQALHQQGFRVHLETSGAHELVGDFDWICLSPKKFKSPLKSVCQQAHELKVVIYHRSDFAWAETHARQVTPACKLYLQPEWSRRERMTPLIIDYIQQHPQWELSLQLHKYVQIP</sequence>
<dbReference type="PROSITE" id="PS51918">
    <property type="entry name" value="RADICAL_SAM"/>
    <property type="match status" value="1"/>
</dbReference>
<feature type="binding site" evidence="8">
    <location>
        <position position="67"/>
    </location>
    <ligand>
        <name>substrate</name>
    </ligand>
</feature>
<evidence type="ECO:0000256" key="3">
    <source>
        <dbReference type="ARBA" id="ARBA00022723"/>
    </source>
</evidence>
<comment type="function">
    <text evidence="8">Catalyzes the complex heterocyclic radical-mediated conversion of 6-carboxy-5,6,7,8-tetrahydropterin (CPH4) to 7-carboxy-7-deazaguanine (CDG), a step common to the biosynthetic pathways of all 7-deazapurine-containing compounds.</text>
</comment>
<comment type="caution">
    <text evidence="8">Lacks conserved residue(s) required for the propagation of feature annotation.</text>
</comment>
<comment type="cofactor">
    <cofactor evidence="8">
        <name>[4Fe-4S] cluster</name>
        <dbReference type="ChEBI" id="CHEBI:49883"/>
    </cofactor>
    <text evidence="8">Binds 1 [4Fe-4S] cluster. The cluster is coordinated with 3 cysteines and an exchangeable S-adenosyl-L-methionine.</text>
</comment>
<dbReference type="InterPro" id="IPR013785">
    <property type="entry name" value="Aldolase_TIM"/>
</dbReference>
<feature type="binding site" evidence="8">
    <location>
        <position position="71"/>
    </location>
    <ligand>
        <name>[4Fe-4S] cluster</name>
        <dbReference type="ChEBI" id="CHEBI:49883"/>
        <note>4Fe-4S-S-AdoMet</note>
    </ligand>
</feature>
<organism evidence="10 11">
    <name type="scientific">Thermoflavifilum thermophilum</name>
    <dbReference type="NCBI Taxonomy" id="1393122"/>
    <lineage>
        <taxon>Bacteria</taxon>
        <taxon>Pseudomonadati</taxon>
        <taxon>Bacteroidota</taxon>
        <taxon>Chitinophagia</taxon>
        <taxon>Chitinophagales</taxon>
        <taxon>Chitinophagaceae</taxon>
        <taxon>Thermoflavifilum</taxon>
    </lineage>
</organism>
<keyword evidence="11" id="KW-1185">Reference proteome</keyword>
<accession>A0A1I7NGS5</accession>
<evidence type="ECO:0000256" key="4">
    <source>
        <dbReference type="ARBA" id="ARBA00022842"/>
    </source>
</evidence>
<feature type="binding site" evidence="8">
    <location>
        <begin position="77"/>
        <end position="79"/>
    </location>
    <ligand>
        <name>S-adenosyl-L-methionine</name>
        <dbReference type="ChEBI" id="CHEBI:59789"/>
    </ligand>
</feature>